<dbReference type="EMBL" id="VSIJ01000005">
    <property type="protein sequence ID" value="TXX67367.1"/>
    <property type="molecule type" value="Genomic_DNA"/>
</dbReference>
<reference evidence="1 2" key="1">
    <citation type="submission" date="2019-06" db="EMBL/GenBank/DDBJ databases">
        <title>Vibrio cholerae phylogeny based on whole-genome sequencing reveals genetic diversity and population strucutre.</title>
        <authorList>
            <person name="Zhiqiu Y."/>
            <person name="Bin L."/>
            <person name="Lingyan J."/>
        </authorList>
    </citation>
    <scope>NUCLEOTIDE SEQUENCE [LARGE SCALE GENOMIC DNA]</scope>
    <source>
        <strain evidence="1 2">N2814</strain>
    </source>
</reference>
<sequence>MEMMIKSFCLIPTILLVGCASTQTTLTKDELYISQAVSERLTELYDKAVETKEITMRHQAAMMRLNENVNSQNPLADIPKGMEKPIPMPDFYGAVEEPIQLIAKLTNYDFRFNGTKPIGVTWVQLSAQERSAFETLLDISTQIDKYGIDLDIYESSSQNKKGVIVISYPVGANK</sequence>
<dbReference type="PROSITE" id="PS51257">
    <property type="entry name" value="PROKAR_LIPOPROTEIN"/>
    <property type="match status" value="1"/>
</dbReference>
<dbReference type="Proteomes" id="UP000323819">
    <property type="component" value="Unassembled WGS sequence"/>
</dbReference>
<comment type="caution">
    <text evidence="1">The sequence shown here is derived from an EMBL/GenBank/DDBJ whole genome shotgun (WGS) entry which is preliminary data.</text>
</comment>
<proteinExistence type="predicted"/>
<gene>
    <name evidence="1" type="ORF">FXF03_01970</name>
</gene>
<evidence type="ECO:0000313" key="1">
    <source>
        <dbReference type="EMBL" id="TXX67367.1"/>
    </source>
</evidence>
<keyword evidence="1" id="KW-0449">Lipoprotein</keyword>
<dbReference type="InterPro" id="IPR031817">
    <property type="entry name" value="DotD"/>
</dbReference>
<evidence type="ECO:0000313" key="2">
    <source>
        <dbReference type="Proteomes" id="UP000323819"/>
    </source>
</evidence>
<organism evidence="1 2">
    <name type="scientific">Vibrio cholerae</name>
    <dbReference type="NCBI Taxonomy" id="666"/>
    <lineage>
        <taxon>Bacteria</taxon>
        <taxon>Pseudomonadati</taxon>
        <taxon>Pseudomonadota</taxon>
        <taxon>Gammaproteobacteria</taxon>
        <taxon>Vibrionales</taxon>
        <taxon>Vibrionaceae</taxon>
        <taxon>Vibrio</taxon>
    </lineage>
</organism>
<protein>
    <submittedName>
        <fullName evidence="1">DotD/TraH family lipoprotein</fullName>
    </submittedName>
</protein>
<dbReference type="InterPro" id="IPR038140">
    <property type="entry name" value="DotD_sf"/>
</dbReference>
<dbReference type="Gene3D" id="3.55.50.60">
    <property type="entry name" value="DotD protein"/>
    <property type="match status" value="1"/>
</dbReference>
<accession>A0ABD7SRD3</accession>
<dbReference type="AlphaFoldDB" id="A0ABD7SRD3"/>
<dbReference type="Pfam" id="PF16816">
    <property type="entry name" value="DotD"/>
    <property type="match status" value="1"/>
</dbReference>
<name>A0ABD7SRD3_VIBCL</name>